<name>A0A914RJ93_PAREQ</name>
<keyword evidence="1" id="KW-1185">Reference proteome</keyword>
<accession>A0A914RJ93</accession>
<organism evidence="1 2">
    <name type="scientific">Parascaris equorum</name>
    <name type="common">Equine roundworm</name>
    <dbReference type="NCBI Taxonomy" id="6256"/>
    <lineage>
        <taxon>Eukaryota</taxon>
        <taxon>Metazoa</taxon>
        <taxon>Ecdysozoa</taxon>
        <taxon>Nematoda</taxon>
        <taxon>Chromadorea</taxon>
        <taxon>Rhabditida</taxon>
        <taxon>Spirurina</taxon>
        <taxon>Ascaridomorpha</taxon>
        <taxon>Ascaridoidea</taxon>
        <taxon>Ascarididae</taxon>
        <taxon>Parascaris</taxon>
    </lineage>
</organism>
<reference evidence="2" key="1">
    <citation type="submission" date="2022-11" db="UniProtKB">
        <authorList>
            <consortium name="WormBaseParasite"/>
        </authorList>
    </citation>
    <scope>IDENTIFICATION</scope>
</reference>
<protein>
    <submittedName>
        <fullName evidence="2">Uncharacterized protein</fullName>
    </submittedName>
</protein>
<evidence type="ECO:0000313" key="2">
    <source>
        <dbReference type="WBParaSite" id="PEQ_0000658901-mRNA-1"/>
    </source>
</evidence>
<evidence type="ECO:0000313" key="1">
    <source>
        <dbReference type="Proteomes" id="UP000887564"/>
    </source>
</evidence>
<dbReference type="WBParaSite" id="PEQ_0000658901-mRNA-1">
    <property type="protein sequence ID" value="PEQ_0000658901-mRNA-1"/>
    <property type="gene ID" value="PEQ_0000658901"/>
</dbReference>
<sequence>MDLSSNIDVHALYVSIDRRQLDSERGSRAFPISSKLDSLVTFLCVSRKLTNRDDHWDAYRRVHTSTAYRFERMPT</sequence>
<dbReference type="AlphaFoldDB" id="A0A914RJ93"/>
<proteinExistence type="predicted"/>
<dbReference type="Proteomes" id="UP000887564">
    <property type="component" value="Unplaced"/>
</dbReference>